<reference evidence="7 8" key="1">
    <citation type="journal article" date="2019" name="PLoS Negl. Trop. Dis.">
        <title>Revisiting the worldwide diversity of Leptospira species in the environment.</title>
        <authorList>
            <person name="Vincent A.T."/>
            <person name="Schiettekatte O."/>
            <person name="Bourhy P."/>
            <person name="Veyrier F.J."/>
            <person name="Picardeau M."/>
        </authorList>
    </citation>
    <scope>NUCLEOTIDE SEQUENCE [LARGE SCALE GENOMIC DNA]</scope>
    <source>
        <strain evidence="7 8">201800273</strain>
    </source>
</reference>
<accession>A0A7I0HVD4</accession>
<comment type="subcellular location">
    <subcellularLocation>
        <location evidence="1">Membrane</location>
        <topology evidence="1">Multi-pass membrane protein</topology>
    </subcellularLocation>
</comment>
<name>A0A7I0HVD4_9LEPT</name>
<protein>
    <submittedName>
        <fullName evidence="7">DUF423 domain-containing protein</fullName>
    </submittedName>
</protein>
<feature type="transmembrane region" description="Helical" evidence="6">
    <location>
        <begin position="111"/>
        <end position="138"/>
    </location>
</feature>
<dbReference type="PANTHER" id="PTHR43461:SF1">
    <property type="entry name" value="TRANSMEMBRANE PROTEIN 256"/>
    <property type="match status" value="1"/>
</dbReference>
<evidence type="ECO:0000313" key="7">
    <source>
        <dbReference type="EMBL" id="TGL08148.1"/>
    </source>
</evidence>
<dbReference type="AlphaFoldDB" id="A0A7I0HVD4"/>
<evidence type="ECO:0000313" key="8">
    <source>
        <dbReference type="Proteomes" id="UP000297641"/>
    </source>
</evidence>
<comment type="caution">
    <text evidence="7">The sequence shown here is derived from an EMBL/GenBank/DDBJ whole genome shotgun (WGS) entry which is preliminary data.</text>
</comment>
<keyword evidence="4 6" id="KW-1133">Transmembrane helix</keyword>
<dbReference type="PANTHER" id="PTHR43461">
    <property type="entry name" value="TRANSMEMBRANE PROTEIN 256"/>
    <property type="match status" value="1"/>
</dbReference>
<evidence type="ECO:0000256" key="5">
    <source>
        <dbReference type="ARBA" id="ARBA00023136"/>
    </source>
</evidence>
<keyword evidence="3 6" id="KW-0812">Transmembrane</keyword>
<evidence type="ECO:0000256" key="6">
    <source>
        <dbReference type="SAM" id="Phobius"/>
    </source>
</evidence>
<gene>
    <name evidence="7" type="ORF">EHQ43_03655</name>
</gene>
<dbReference type="EMBL" id="RQFT01000003">
    <property type="protein sequence ID" value="TGL08148.1"/>
    <property type="molecule type" value="Genomic_DNA"/>
</dbReference>
<comment type="similarity">
    <text evidence="2">Belongs to the UPF0382 family.</text>
</comment>
<dbReference type="Proteomes" id="UP000297641">
    <property type="component" value="Unassembled WGS sequence"/>
</dbReference>
<evidence type="ECO:0000256" key="3">
    <source>
        <dbReference type="ARBA" id="ARBA00022692"/>
    </source>
</evidence>
<sequence>MKLVKKQSNLVLILLICFSGFLAVAIGAFGAHGLKKIISPELMVTFETGNRYHFYHTIVAILTFMIMLMAEMNEASTKSQKYFKISAWLFLAGIFVFSFSLYTLAITGIKILGAITPFGGVSFLLGWIFLSLGMYYFLVPKKY</sequence>
<evidence type="ECO:0000256" key="1">
    <source>
        <dbReference type="ARBA" id="ARBA00004141"/>
    </source>
</evidence>
<organism evidence="7 8">
    <name type="scientific">Leptospira bouyouniensis</name>
    <dbReference type="NCBI Taxonomy" id="2484911"/>
    <lineage>
        <taxon>Bacteria</taxon>
        <taxon>Pseudomonadati</taxon>
        <taxon>Spirochaetota</taxon>
        <taxon>Spirochaetia</taxon>
        <taxon>Leptospirales</taxon>
        <taxon>Leptospiraceae</taxon>
        <taxon>Leptospira</taxon>
    </lineage>
</organism>
<dbReference type="InterPro" id="IPR006696">
    <property type="entry name" value="DUF423"/>
</dbReference>
<feature type="transmembrane region" description="Helical" evidence="6">
    <location>
        <begin position="12"/>
        <end position="32"/>
    </location>
</feature>
<feature type="transmembrane region" description="Helical" evidence="6">
    <location>
        <begin position="82"/>
        <end position="105"/>
    </location>
</feature>
<feature type="transmembrane region" description="Helical" evidence="6">
    <location>
        <begin position="52"/>
        <end position="70"/>
    </location>
</feature>
<dbReference type="RefSeq" id="WP_135770166.1">
    <property type="nucleotide sequence ID" value="NZ_RQFT01000003.1"/>
</dbReference>
<proteinExistence type="inferred from homology"/>
<dbReference type="Pfam" id="PF04241">
    <property type="entry name" value="DUF423"/>
    <property type="match status" value="1"/>
</dbReference>
<keyword evidence="5 6" id="KW-0472">Membrane</keyword>
<evidence type="ECO:0000256" key="4">
    <source>
        <dbReference type="ARBA" id="ARBA00022989"/>
    </source>
</evidence>
<dbReference type="GO" id="GO:0005886">
    <property type="term" value="C:plasma membrane"/>
    <property type="evidence" value="ECO:0007669"/>
    <property type="project" value="TreeGrafter"/>
</dbReference>
<evidence type="ECO:0000256" key="2">
    <source>
        <dbReference type="ARBA" id="ARBA00009694"/>
    </source>
</evidence>